<dbReference type="InterPro" id="IPR038770">
    <property type="entry name" value="Na+/solute_symporter_sf"/>
</dbReference>
<dbReference type="Gene3D" id="1.20.1530.20">
    <property type="match status" value="1"/>
</dbReference>
<dbReference type="InterPro" id="IPR004710">
    <property type="entry name" value="Bilac:Na_transpt"/>
</dbReference>
<protein>
    <submittedName>
        <fullName evidence="1">Pantothenates transporter PanS</fullName>
    </submittedName>
</protein>
<reference evidence="1" key="1">
    <citation type="submission" date="2019-08" db="EMBL/GenBank/DDBJ databases">
        <authorList>
            <person name="Kucharzyk K."/>
            <person name="Murdoch R.W."/>
            <person name="Higgins S."/>
            <person name="Loffler F."/>
        </authorList>
    </citation>
    <scope>NUCLEOTIDE SEQUENCE</scope>
</reference>
<dbReference type="PANTHER" id="PTHR10361:SF28">
    <property type="entry name" value="P3 PROTEIN-RELATED"/>
    <property type="match status" value="1"/>
</dbReference>
<accession>A0A645EUZ1</accession>
<dbReference type="EMBL" id="VSSQ01050230">
    <property type="protein sequence ID" value="MPN04304.1"/>
    <property type="molecule type" value="Genomic_DNA"/>
</dbReference>
<dbReference type="AlphaFoldDB" id="A0A645EUZ1"/>
<gene>
    <name evidence="1" type="primary">panS_18</name>
    <name evidence="1" type="ORF">SDC9_151540</name>
</gene>
<dbReference type="PANTHER" id="PTHR10361">
    <property type="entry name" value="SODIUM-BILE ACID COTRANSPORTER"/>
    <property type="match status" value="1"/>
</dbReference>
<proteinExistence type="predicted"/>
<organism evidence="1">
    <name type="scientific">bioreactor metagenome</name>
    <dbReference type="NCBI Taxonomy" id="1076179"/>
    <lineage>
        <taxon>unclassified sequences</taxon>
        <taxon>metagenomes</taxon>
        <taxon>ecological metagenomes</taxon>
    </lineage>
</organism>
<sequence>MMHNSIGYFLGYLVAKKIGLEEAKRRTMAIEVGLQNGGLATSLAMTHFSPMTAIPGVVSSTYHAVSGALLANYWSSKPLDKKQLDKVNKVITM</sequence>
<name>A0A645EUZ1_9ZZZZ</name>
<evidence type="ECO:0000313" key="1">
    <source>
        <dbReference type="EMBL" id="MPN04304.1"/>
    </source>
</evidence>
<comment type="caution">
    <text evidence="1">The sequence shown here is derived from an EMBL/GenBank/DDBJ whole genome shotgun (WGS) entry which is preliminary data.</text>
</comment>